<dbReference type="EMBL" id="CAVMBE010000081">
    <property type="protein sequence ID" value="CAK4033214.1"/>
    <property type="molecule type" value="Genomic_DNA"/>
</dbReference>
<proteinExistence type="inferred from homology"/>
<comment type="subunit">
    <text evidence="11">Component of the TIM23 complex.</text>
</comment>
<accession>A0AAI8Z680</accession>
<keyword evidence="5 11" id="KW-0999">Mitochondrion inner membrane</keyword>
<dbReference type="GO" id="GO:0005744">
    <property type="term" value="C:TIM23 mitochondrial import inner membrane translocase complex"/>
    <property type="evidence" value="ECO:0007669"/>
    <property type="project" value="UniProtKB-UniRule"/>
</dbReference>
<protein>
    <recommendedName>
        <fullName evidence="3 11">Mitochondrial import inner membrane translocase subunit Tim21</fullName>
    </recommendedName>
</protein>
<name>A0AAI8Z680_9PEZI</name>
<evidence type="ECO:0000256" key="5">
    <source>
        <dbReference type="ARBA" id="ARBA00022792"/>
    </source>
</evidence>
<organism evidence="12 13">
    <name type="scientific">Lecanosticta acicola</name>
    <dbReference type="NCBI Taxonomy" id="111012"/>
    <lineage>
        <taxon>Eukaryota</taxon>
        <taxon>Fungi</taxon>
        <taxon>Dikarya</taxon>
        <taxon>Ascomycota</taxon>
        <taxon>Pezizomycotina</taxon>
        <taxon>Dothideomycetes</taxon>
        <taxon>Dothideomycetidae</taxon>
        <taxon>Mycosphaerellales</taxon>
        <taxon>Mycosphaerellaceae</taxon>
        <taxon>Lecanosticta</taxon>
    </lineage>
</organism>
<evidence type="ECO:0000256" key="4">
    <source>
        <dbReference type="ARBA" id="ARBA00022692"/>
    </source>
</evidence>
<dbReference type="InterPro" id="IPR038552">
    <property type="entry name" value="Tim21_IMS_sf"/>
</dbReference>
<evidence type="ECO:0000256" key="8">
    <source>
        <dbReference type="ARBA" id="ARBA00023128"/>
    </source>
</evidence>
<keyword evidence="4 11" id="KW-0812">Transmembrane</keyword>
<dbReference type="GO" id="GO:0030150">
    <property type="term" value="P:protein import into mitochondrial matrix"/>
    <property type="evidence" value="ECO:0007669"/>
    <property type="project" value="UniProtKB-UniRule"/>
</dbReference>
<keyword evidence="11" id="KW-0653">Protein transport</keyword>
<dbReference type="AlphaFoldDB" id="A0AAI8Z680"/>
<evidence type="ECO:0000256" key="9">
    <source>
        <dbReference type="ARBA" id="ARBA00023136"/>
    </source>
</evidence>
<comment type="similarity">
    <text evidence="2 11">Belongs to the TIM21 family.</text>
</comment>
<keyword evidence="11" id="KW-0811">Translocation</keyword>
<feature type="transmembrane region" description="Helical" evidence="11">
    <location>
        <begin position="84"/>
        <end position="105"/>
    </location>
</feature>
<dbReference type="PANTHER" id="PTHR13032:SF6">
    <property type="entry name" value="MITOCHONDRIAL IMPORT INNER MEMBRANE TRANSLOCASE SUBUNIT TIM21"/>
    <property type="match status" value="1"/>
</dbReference>
<keyword evidence="9 11" id="KW-0472">Membrane</keyword>
<keyword evidence="6" id="KW-0809">Transit peptide</keyword>
<comment type="caution">
    <text evidence="12">The sequence shown here is derived from an EMBL/GenBank/DDBJ whole genome shotgun (WGS) entry which is preliminary data.</text>
</comment>
<comment type="subcellular location">
    <subcellularLocation>
        <location evidence="1 11">Mitochondrion inner membrane</location>
        <topology evidence="1 11">Single-pass membrane protein</topology>
    </subcellularLocation>
</comment>
<reference evidence="12" key="1">
    <citation type="submission" date="2023-11" db="EMBL/GenBank/DDBJ databases">
        <authorList>
            <person name="Alioto T."/>
            <person name="Alioto T."/>
            <person name="Gomez Garrido J."/>
        </authorList>
    </citation>
    <scope>NUCLEOTIDE SEQUENCE</scope>
</reference>
<keyword evidence="8 11" id="KW-0496">Mitochondrion</keyword>
<evidence type="ECO:0000313" key="12">
    <source>
        <dbReference type="EMBL" id="CAK4033214.1"/>
    </source>
</evidence>
<keyword evidence="7 11" id="KW-1133">Transmembrane helix</keyword>
<dbReference type="InterPro" id="IPR013261">
    <property type="entry name" value="Tim21"/>
</dbReference>
<gene>
    <name evidence="12" type="ORF">LECACI_7A008372</name>
</gene>
<dbReference type="FunFam" id="3.10.450.320:FF:000002">
    <property type="entry name" value="Mitochondrial import inner membrane translocase subunit tim21"/>
    <property type="match status" value="1"/>
</dbReference>
<evidence type="ECO:0000256" key="11">
    <source>
        <dbReference type="RuleBase" id="RU367142"/>
    </source>
</evidence>
<evidence type="ECO:0000256" key="2">
    <source>
        <dbReference type="ARBA" id="ARBA00010867"/>
    </source>
</evidence>
<sequence>MLESFTRSLLAKQVPPLFVFQAGARPALLNYATTQARTATTSSLPNQSAASRRRSVTVINDTGAVPWTKLRAGEKAARATQQTFNFGIVALGVVLTGGVATVLWLEVFSTDSKTALFNKAADRVRGDPKCRELLAGDGMHSKRDIKAYGEPSWSRWARNRTIASRVEKDRAGIEHLHMHFYVEGPAAKGTVNLQMSRRPGEDFEYEMLALDVPGQQRYYLEDANARKLDQRKSGRMFGVRWN</sequence>
<dbReference type="Proteomes" id="UP001296104">
    <property type="component" value="Unassembled WGS sequence"/>
</dbReference>
<keyword evidence="13" id="KW-1185">Reference proteome</keyword>
<evidence type="ECO:0000256" key="3">
    <source>
        <dbReference type="ARBA" id="ARBA00020726"/>
    </source>
</evidence>
<dbReference type="Pfam" id="PF08294">
    <property type="entry name" value="TIM21"/>
    <property type="match status" value="1"/>
</dbReference>
<evidence type="ECO:0000313" key="13">
    <source>
        <dbReference type="Proteomes" id="UP001296104"/>
    </source>
</evidence>
<evidence type="ECO:0000256" key="10">
    <source>
        <dbReference type="ARBA" id="ARBA00060204"/>
    </source>
</evidence>
<dbReference type="Gene3D" id="3.10.450.320">
    <property type="entry name" value="Mitochondrial import inner membrane translocase subunit Tim21"/>
    <property type="match status" value="1"/>
</dbReference>
<evidence type="ECO:0000256" key="7">
    <source>
        <dbReference type="ARBA" id="ARBA00022989"/>
    </source>
</evidence>
<keyword evidence="11" id="KW-0813">Transport</keyword>
<evidence type="ECO:0000256" key="1">
    <source>
        <dbReference type="ARBA" id="ARBA00004434"/>
    </source>
</evidence>
<comment type="function">
    <text evidence="10">Essential component of the TIM23 complex, a complex that mediates the translocation of transit peptide-containing proteins across the mitochondrial inner membrane. Required to keep the TOM and the TIM23 complexes in close contact. At some point, it is released from the TOM23 complex to allow protein translocation into the mitochondrial matrix.</text>
</comment>
<evidence type="ECO:0000256" key="6">
    <source>
        <dbReference type="ARBA" id="ARBA00022946"/>
    </source>
</evidence>
<dbReference type="PANTHER" id="PTHR13032">
    <property type="entry name" value="MITOCHONDRIAL IMPORT INNER MEMBRANE TRANSLOCASE SUBUNIT TIM21"/>
    <property type="match status" value="1"/>
</dbReference>